<feature type="compositionally biased region" description="Basic and acidic residues" evidence="8">
    <location>
        <begin position="311"/>
        <end position="320"/>
    </location>
</feature>
<dbReference type="InterPro" id="IPR029063">
    <property type="entry name" value="SAM-dependent_MTases_sf"/>
</dbReference>
<dbReference type="HAMAP" id="MF_01007">
    <property type="entry name" value="16SrRNA_methyltr_H"/>
    <property type="match status" value="1"/>
</dbReference>
<proteinExistence type="inferred from homology"/>
<dbReference type="Gene3D" id="1.10.150.170">
    <property type="entry name" value="Putative methyltransferase TM0872, insert domain"/>
    <property type="match status" value="1"/>
</dbReference>
<name>A0A4R7ZI73_9FIRM</name>
<keyword evidence="10" id="KW-1185">Reference proteome</keyword>
<feature type="binding site" evidence="7">
    <location>
        <position position="105"/>
    </location>
    <ligand>
        <name>S-adenosyl-L-methionine</name>
        <dbReference type="ChEBI" id="CHEBI:59789"/>
    </ligand>
</feature>
<dbReference type="PIRSF" id="PIRSF004486">
    <property type="entry name" value="MraW"/>
    <property type="match status" value="1"/>
</dbReference>
<dbReference type="InterPro" id="IPR002903">
    <property type="entry name" value="RsmH"/>
</dbReference>
<organism evidence="9 10">
    <name type="scientific">Breznakia blatticola</name>
    <dbReference type="NCBI Taxonomy" id="1754012"/>
    <lineage>
        <taxon>Bacteria</taxon>
        <taxon>Bacillati</taxon>
        <taxon>Bacillota</taxon>
        <taxon>Erysipelotrichia</taxon>
        <taxon>Erysipelotrichales</taxon>
        <taxon>Erysipelotrichaceae</taxon>
        <taxon>Breznakia</taxon>
    </lineage>
</organism>
<evidence type="ECO:0000256" key="8">
    <source>
        <dbReference type="SAM" id="MobiDB-lite"/>
    </source>
</evidence>
<evidence type="ECO:0000313" key="9">
    <source>
        <dbReference type="EMBL" id="TDW14750.1"/>
    </source>
</evidence>
<evidence type="ECO:0000256" key="3">
    <source>
        <dbReference type="ARBA" id="ARBA00022552"/>
    </source>
</evidence>
<dbReference type="NCBIfam" id="TIGR00006">
    <property type="entry name" value="16S rRNA (cytosine(1402)-N(4))-methyltransferase RsmH"/>
    <property type="match status" value="1"/>
</dbReference>
<dbReference type="EC" id="2.1.1.199" evidence="7"/>
<feature type="binding site" evidence="7">
    <location>
        <position position="98"/>
    </location>
    <ligand>
        <name>S-adenosyl-L-methionine</name>
        <dbReference type="ChEBI" id="CHEBI:59789"/>
    </ligand>
</feature>
<dbReference type="SUPFAM" id="SSF53335">
    <property type="entry name" value="S-adenosyl-L-methionine-dependent methyltransferases"/>
    <property type="match status" value="1"/>
</dbReference>
<dbReference type="GO" id="GO:0071424">
    <property type="term" value="F:rRNA (cytosine-N4-)-methyltransferase activity"/>
    <property type="evidence" value="ECO:0007669"/>
    <property type="project" value="UniProtKB-UniRule"/>
</dbReference>
<evidence type="ECO:0000256" key="7">
    <source>
        <dbReference type="HAMAP-Rule" id="MF_01007"/>
    </source>
</evidence>
<keyword evidence="4 7" id="KW-0489">Methyltransferase</keyword>
<evidence type="ECO:0000256" key="2">
    <source>
        <dbReference type="ARBA" id="ARBA00022490"/>
    </source>
</evidence>
<comment type="catalytic activity">
    <reaction evidence="7">
        <text>cytidine(1402) in 16S rRNA + S-adenosyl-L-methionine = N(4)-methylcytidine(1402) in 16S rRNA + S-adenosyl-L-homocysteine + H(+)</text>
        <dbReference type="Rhea" id="RHEA:42928"/>
        <dbReference type="Rhea" id="RHEA-COMP:10286"/>
        <dbReference type="Rhea" id="RHEA-COMP:10287"/>
        <dbReference type="ChEBI" id="CHEBI:15378"/>
        <dbReference type="ChEBI" id="CHEBI:57856"/>
        <dbReference type="ChEBI" id="CHEBI:59789"/>
        <dbReference type="ChEBI" id="CHEBI:74506"/>
        <dbReference type="ChEBI" id="CHEBI:82748"/>
        <dbReference type="EC" id="2.1.1.199"/>
    </reaction>
</comment>
<feature type="compositionally biased region" description="Basic residues" evidence="8">
    <location>
        <begin position="298"/>
        <end position="307"/>
    </location>
</feature>
<dbReference type="PANTHER" id="PTHR11265">
    <property type="entry name" value="S-ADENOSYL-METHYLTRANSFERASE MRAW"/>
    <property type="match status" value="1"/>
</dbReference>
<dbReference type="SUPFAM" id="SSF81799">
    <property type="entry name" value="Putative methyltransferase TM0872, insert domain"/>
    <property type="match status" value="1"/>
</dbReference>
<dbReference type="GO" id="GO:0070475">
    <property type="term" value="P:rRNA base methylation"/>
    <property type="evidence" value="ECO:0007669"/>
    <property type="project" value="UniProtKB-UniRule"/>
</dbReference>
<dbReference type="Gene3D" id="3.40.50.150">
    <property type="entry name" value="Vaccinia Virus protein VP39"/>
    <property type="match status" value="1"/>
</dbReference>
<keyword evidence="3 7" id="KW-0698">rRNA processing</keyword>
<keyword evidence="5 7" id="KW-0808">Transferase</keyword>
<comment type="similarity">
    <text evidence="1 7">Belongs to the methyltransferase superfamily. RsmH family.</text>
</comment>
<evidence type="ECO:0000256" key="4">
    <source>
        <dbReference type="ARBA" id="ARBA00022603"/>
    </source>
</evidence>
<dbReference type="AlphaFoldDB" id="A0A4R7ZI73"/>
<keyword evidence="6 7" id="KW-0949">S-adenosyl-L-methionine</keyword>
<dbReference type="PANTHER" id="PTHR11265:SF0">
    <property type="entry name" value="12S RRNA N4-METHYLCYTIDINE METHYLTRANSFERASE"/>
    <property type="match status" value="1"/>
</dbReference>
<feature type="binding site" evidence="7">
    <location>
        <position position="50"/>
    </location>
    <ligand>
        <name>S-adenosyl-L-methionine</name>
        <dbReference type="ChEBI" id="CHEBI:59789"/>
    </ligand>
</feature>
<evidence type="ECO:0000313" key="10">
    <source>
        <dbReference type="Proteomes" id="UP000294743"/>
    </source>
</evidence>
<evidence type="ECO:0000256" key="1">
    <source>
        <dbReference type="ARBA" id="ARBA00010396"/>
    </source>
</evidence>
<comment type="caution">
    <text evidence="9">The sequence shown here is derived from an EMBL/GenBank/DDBJ whole genome shotgun (WGS) entry which is preliminary data.</text>
</comment>
<sequence>MKHYSVLLGESIEYLDIKEDGIYIDGTLGRAGHSSEILKRIPNGHLYAFDKDETAITESTKRLLEIGDNFTIIHKGFEELEQVIEEYKIPAIDGLLLDIGVSSPQFDDGERGFSYRYDARLDMRMDQSQSLSAYEVVNTYSFHDLMHIFRDYGEEPFSKQIARKIEQARMDKPIETTFELVDVIKSALPSKVLNKKGHPAKKVFQALRIEVNNELHALEQVLETGIQHLNDQGRVCVITFHSLEDRIVKKIFQKYAKPEKTDKRIPLMPDEVKQKPYTLITRKPIVANEEELDENHRSHSAKLRVLGKGRLNHENCKKES</sequence>
<evidence type="ECO:0000256" key="5">
    <source>
        <dbReference type="ARBA" id="ARBA00022679"/>
    </source>
</evidence>
<dbReference type="Pfam" id="PF01795">
    <property type="entry name" value="Methyltransf_5"/>
    <property type="match status" value="1"/>
</dbReference>
<gene>
    <name evidence="7" type="primary">rsmH</name>
    <name evidence="9" type="ORF">EDD63_1326</name>
</gene>
<dbReference type="InterPro" id="IPR023397">
    <property type="entry name" value="SAM-dep_MeTrfase_MraW_recog"/>
</dbReference>
<dbReference type="Proteomes" id="UP000294743">
    <property type="component" value="Unassembled WGS sequence"/>
</dbReference>
<comment type="subcellular location">
    <subcellularLocation>
        <location evidence="7">Cytoplasm</location>
    </subcellularLocation>
</comment>
<evidence type="ECO:0000256" key="6">
    <source>
        <dbReference type="ARBA" id="ARBA00022691"/>
    </source>
</evidence>
<accession>A0A4R7ZI73</accession>
<reference evidence="9 10" key="1">
    <citation type="submission" date="2019-03" db="EMBL/GenBank/DDBJ databases">
        <title>Genomic Encyclopedia of Type Strains, Phase IV (KMG-IV): sequencing the most valuable type-strain genomes for metagenomic binning, comparative biology and taxonomic classification.</title>
        <authorList>
            <person name="Goeker M."/>
        </authorList>
    </citation>
    <scope>NUCLEOTIDE SEQUENCE [LARGE SCALE GENOMIC DNA]</scope>
    <source>
        <strain evidence="9 10">DSM 28867</strain>
    </source>
</reference>
<dbReference type="EMBL" id="SODD01000032">
    <property type="protein sequence ID" value="TDW14750.1"/>
    <property type="molecule type" value="Genomic_DNA"/>
</dbReference>
<dbReference type="FunFam" id="1.10.150.170:FF:000001">
    <property type="entry name" value="Ribosomal RNA small subunit methyltransferase H"/>
    <property type="match status" value="1"/>
</dbReference>
<protein>
    <recommendedName>
        <fullName evidence="7">Ribosomal RNA small subunit methyltransferase H</fullName>
        <ecNumber evidence="7">2.1.1.199</ecNumber>
    </recommendedName>
    <alternativeName>
        <fullName evidence="7">16S rRNA m(4)C1402 methyltransferase</fullName>
    </alternativeName>
    <alternativeName>
        <fullName evidence="7">rRNA (cytosine-N(4)-)-methyltransferase RsmH</fullName>
    </alternativeName>
</protein>
<keyword evidence="2 7" id="KW-0963">Cytoplasm</keyword>
<feature type="region of interest" description="Disordered" evidence="8">
    <location>
        <begin position="291"/>
        <end position="320"/>
    </location>
</feature>
<dbReference type="GO" id="GO:0005737">
    <property type="term" value="C:cytoplasm"/>
    <property type="evidence" value="ECO:0007669"/>
    <property type="project" value="UniProtKB-SubCell"/>
</dbReference>
<feature type="binding site" evidence="7">
    <location>
        <begin position="31"/>
        <end position="33"/>
    </location>
    <ligand>
        <name>S-adenosyl-L-methionine</name>
        <dbReference type="ChEBI" id="CHEBI:59789"/>
    </ligand>
</feature>
<feature type="binding site" evidence="7">
    <location>
        <position position="77"/>
    </location>
    <ligand>
        <name>S-adenosyl-L-methionine</name>
        <dbReference type="ChEBI" id="CHEBI:59789"/>
    </ligand>
</feature>
<comment type="function">
    <text evidence="7">Specifically methylates the N4 position of cytidine in position 1402 (C1402) of 16S rRNA.</text>
</comment>